<evidence type="ECO:0000313" key="1">
    <source>
        <dbReference type="EMBL" id="GMN28520.1"/>
    </source>
</evidence>
<keyword evidence="2" id="KW-1185">Reference proteome</keyword>
<sequence length="135" mass="14962">MGLKTSYELEEEACWCCRELSDFLLAILSASGPVCNKGVPEELLVVMVVMVVAVISLDGRLDLHSILGEAEDVCLELFGLNRAHHVLLFLLTGWQHENNGVSHSWAFWESAVIINASAVPGRVRYIAWSCTLYTI</sequence>
<comment type="caution">
    <text evidence="1">The sequence shown here is derived from an EMBL/GenBank/DDBJ whole genome shotgun (WGS) entry which is preliminary data.</text>
</comment>
<name>A0AA87Z9X0_FICCA</name>
<proteinExistence type="predicted"/>
<organism evidence="1 2">
    <name type="scientific">Ficus carica</name>
    <name type="common">Common fig</name>
    <dbReference type="NCBI Taxonomy" id="3494"/>
    <lineage>
        <taxon>Eukaryota</taxon>
        <taxon>Viridiplantae</taxon>
        <taxon>Streptophyta</taxon>
        <taxon>Embryophyta</taxon>
        <taxon>Tracheophyta</taxon>
        <taxon>Spermatophyta</taxon>
        <taxon>Magnoliopsida</taxon>
        <taxon>eudicotyledons</taxon>
        <taxon>Gunneridae</taxon>
        <taxon>Pentapetalae</taxon>
        <taxon>rosids</taxon>
        <taxon>fabids</taxon>
        <taxon>Rosales</taxon>
        <taxon>Moraceae</taxon>
        <taxon>Ficeae</taxon>
        <taxon>Ficus</taxon>
    </lineage>
</organism>
<accession>A0AA87Z9X0</accession>
<dbReference type="Proteomes" id="UP001187192">
    <property type="component" value="Unassembled WGS sequence"/>
</dbReference>
<gene>
    <name evidence="1" type="ORF">TIFTF001_041185</name>
</gene>
<reference evidence="1" key="1">
    <citation type="submission" date="2023-07" db="EMBL/GenBank/DDBJ databases">
        <title>draft genome sequence of fig (Ficus carica).</title>
        <authorList>
            <person name="Takahashi T."/>
            <person name="Nishimura K."/>
        </authorList>
    </citation>
    <scope>NUCLEOTIDE SEQUENCE</scope>
</reference>
<evidence type="ECO:0000313" key="2">
    <source>
        <dbReference type="Proteomes" id="UP001187192"/>
    </source>
</evidence>
<dbReference type="AlphaFoldDB" id="A0AA87Z9X0"/>
<protein>
    <submittedName>
        <fullName evidence="1">Uncharacterized protein</fullName>
    </submittedName>
</protein>
<dbReference type="EMBL" id="BTGU01001739">
    <property type="protein sequence ID" value="GMN28520.1"/>
    <property type="molecule type" value="Genomic_DNA"/>
</dbReference>